<dbReference type="InterPro" id="IPR029044">
    <property type="entry name" value="Nucleotide-diphossugar_trans"/>
</dbReference>
<dbReference type="RefSeq" id="WP_280700809.1">
    <property type="nucleotide sequence ID" value="NZ_JANQDL010000087.1"/>
</dbReference>
<sequence>MVNIGYHTARFQGKFNRALYKSMIPQTVKRTINTTQKVPINVYGLSCQRDLGEQVASIRSFIRNIGIPNTFTVISDGSYTDLSCDLLRRIHPCVQVIPINKFIKTNLPQCVYDYAQIHPMGKKLSVLMSIPIDGATIYTDSDILFFPGGIDLVELVNLDSQVCHYLPDCSNSLDTRMIYEDSEKANSVNAGFILFKHELDWSFAIKRLANLAGTPTYFSEQTVVHLTIHHNHGVPLCSQKYVLSVADQFIYPDKFASNKIALRHYVSDVRHKFWMNIYHIPVSPEIRNHN</sequence>
<dbReference type="SUPFAM" id="SSF53448">
    <property type="entry name" value="Nucleotide-diphospho-sugar transferases"/>
    <property type="match status" value="1"/>
</dbReference>
<reference evidence="1 2" key="1">
    <citation type="journal article" date="2023" name="J. Phycol.">
        <title>Chrysosporum ovalisporum is synonymous with the true-branching cyanobacterium Umezakia natans (Nostocales/Aphanizomenonaceae).</title>
        <authorList>
            <person name="McGregor G.B."/>
            <person name="Sendall B.C."/>
            <person name="Niiyama Y."/>
            <person name="Tuji A."/>
            <person name="Willis A."/>
        </authorList>
    </citation>
    <scope>NUCLEOTIDE SEQUENCE [LARGE SCALE GENOMIC DNA]</scope>
    <source>
        <strain evidence="1 2">FSS-62</strain>
    </source>
</reference>
<comment type="caution">
    <text evidence="1">The sequence shown here is derived from an EMBL/GenBank/DDBJ whole genome shotgun (WGS) entry which is preliminary data.</text>
</comment>
<name>A0AA43GZZ6_9CYAN</name>
<dbReference type="Proteomes" id="UP001159370">
    <property type="component" value="Unassembled WGS sequence"/>
</dbReference>
<proteinExistence type="predicted"/>
<accession>A0AA43GZZ6</accession>
<evidence type="ECO:0000313" key="1">
    <source>
        <dbReference type="EMBL" id="MDH6064621.1"/>
    </source>
</evidence>
<evidence type="ECO:0000313" key="2">
    <source>
        <dbReference type="Proteomes" id="UP001159370"/>
    </source>
</evidence>
<gene>
    <name evidence="1" type="ORF">NWP23_12755</name>
</gene>
<protein>
    <recommendedName>
        <fullName evidence="3">Glycosyl transferase</fullName>
    </recommendedName>
</protein>
<evidence type="ECO:0008006" key="3">
    <source>
        <dbReference type="Google" id="ProtNLM"/>
    </source>
</evidence>
<organism evidence="1 2">
    <name type="scientific">Umezakia ovalisporum FSS-62</name>
    <dbReference type="NCBI Taxonomy" id="2971776"/>
    <lineage>
        <taxon>Bacteria</taxon>
        <taxon>Bacillati</taxon>
        <taxon>Cyanobacteriota</taxon>
        <taxon>Cyanophyceae</taxon>
        <taxon>Nostocales</taxon>
        <taxon>Nodulariaceae</taxon>
        <taxon>Umezakia</taxon>
    </lineage>
</organism>
<dbReference type="AlphaFoldDB" id="A0AA43GZZ6"/>
<dbReference type="EMBL" id="JANQDL010000087">
    <property type="protein sequence ID" value="MDH6064621.1"/>
    <property type="molecule type" value="Genomic_DNA"/>
</dbReference>